<reference evidence="2 3" key="1">
    <citation type="journal article" date="2018" name="Sci. Adv.">
        <title>Multi-heme cytochromes provide a pathway for survival in energy-limited environments.</title>
        <authorList>
            <person name="Deng X."/>
            <person name="Dohmae N."/>
            <person name="Nealson K.H."/>
            <person name="Hashimoto K."/>
            <person name="Okamoto A."/>
        </authorList>
    </citation>
    <scope>NUCLEOTIDE SEQUENCE [LARGE SCALE GENOMIC DNA]</scope>
    <source>
        <strain evidence="2 3">IS5</strain>
    </source>
</reference>
<name>A0A2Z6AVG2_9BACT</name>
<dbReference type="Gene3D" id="3.30.1330.80">
    <property type="entry name" value="Hypothetical protein, similar to alpha- acetolactate decarboxylase, domain 2"/>
    <property type="match status" value="1"/>
</dbReference>
<evidence type="ECO:0000259" key="1">
    <source>
        <dbReference type="PROSITE" id="PS51742"/>
    </source>
</evidence>
<sequence>MGRVFVLRLEDGDRVPDCIEQFARDKNIARGVVIMIGGIGGGTLVVGPEDGAAATITPILHTLEGVHEVAAMGTLFPNEAGVASLHMHATMGRGDTARTGCVRQGVDIWKIGEVVIQEIIGSMRRVTDPTFGFEILDVVPQ</sequence>
<proteinExistence type="predicted"/>
<protein>
    <recommendedName>
        <fullName evidence="1">PPC domain-containing protein</fullName>
    </recommendedName>
</protein>
<dbReference type="EMBL" id="AP017378">
    <property type="protein sequence ID" value="BBD07224.1"/>
    <property type="molecule type" value="Genomic_DNA"/>
</dbReference>
<gene>
    <name evidence="2" type="ORF">DFE_0498</name>
</gene>
<feature type="domain" description="PPC" evidence="1">
    <location>
        <begin position="1"/>
        <end position="139"/>
    </location>
</feature>
<dbReference type="InterPro" id="IPR005175">
    <property type="entry name" value="PPC_dom"/>
</dbReference>
<dbReference type="Proteomes" id="UP000269883">
    <property type="component" value="Chromosome"/>
</dbReference>
<dbReference type="SUPFAM" id="SSF117856">
    <property type="entry name" value="AF0104/ALDC/Ptd012-like"/>
    <property type="match status" value="1"/>
</dbReference>
<dbReference type="AlphaFoldDB" id="A0A2Z6AVG2"/>
<accession>A0A2Z6AVG2</accession>
<dbReference type="CDD" id="cd11378">
    <property type="entry name" value="DUF296"/>
    <property type="match status" value="1"/>
</dbReference>
<dbReference type="PANTHER" id="PTHR34988:SF1">
    <property type="entry name" value="DNA-BINDING PROTEIN"/>
    <property type="match status" value="1"/>
</dbReference>
<dbReference type="Pfam" id="PF03479">
    <property type="entry name" value="PCC"/>
    <property type="match status" value="1"/>
</dbReference>
<keyword evidence="3" id="KW-1185">Reference proteome</keyword>
<dbReference type="PROSITE" id="PS51742">
    <property type="entry name" value="PPC"/>
    <property type="match status" value="1"/>
</dbReference>
<evidence type="ECO:0000313" key="3">
    <source>
        <dbReference type="Proteomes" id="UP000269883"/>
    </source>
</evidence>
<evidence type="ECO:0000313" key="2">
    <source>
        <dbReference type="EMBL" id="BBD07224.1"/>
    </source>
</evidence>
<dbReference type="KEGG" id="dfl:DFE_0498"/>
<dbReference type="PANTHER" id="PTHR34988">
    <property type="entry name" value="PROTEIN, PUTATIVE-RELATED"/>
    <property type="match status" value="1"/>
</dbReference>
<organism evidence="2 3">
    <name type="scientific">Desulfovibrio ferrophilus</name>
    <dbReference type="NCBI Taxonomy" id="241368"/>
    <lineage>
        <taxon>Bacteria</taxon>
        <taxon>Pseudomonadati</taxon>
        <taxon>Thermodesulfobacteriota</taxon>
        <taxon>Desulfovibrionia</taxon>
        <taxon>Desulfovibrionales</taxon>
        <taxon>Desulfovibrionaceae</taxon>
        <taxon>Desulfovibrio</taxon>
    </lineage>
</organism>